<organism evidence="2">
    <name type="scientific">Magallana gigas</name>
    <name type="common">Pacific oyster</name>
    <name type="synonym">Crassostrea gigas</name>
    <dbReference type="NCBI Taxonomy" id="29159"/>
    <lineage>
        <taxon>Eukaryota</taxon>
        <taxon>Metazoa</taxon>
        <taxon>Spiralia</taxon>
        <taxon>Lophotrochozoa</taxon>
        <taxon>Mollusca</taxon>
        <taxon>Bivalvia</taxon>
        <taxon>Autobranchia</taxon>
        <taxon>Pteriomorphia</taxon>
        <taxon>Ostreida</taxon>
        <taxon>Ostreoidea</taxon>
        <taxon>Ostreidae</taxon>
        <taxon>Magallana</taxon>
    </lineage>
</organism>
<evidence type="ECO:0000256" key="1">
    <source>
        <dbReference type="SAM" id="MobiDB-lite"/>
    </source>
</evidence>
<reference evidence="2" key="1">
    <citation type="journal article" date="2012" name="Nature">
        <title>The oyster genome reveals stress adaptation and complexity of shell formation.</title>
        <authorList>
            <person name="Zhang G."/>
            <person name="Fang X."/>
            <person name="Guo X."/>
            <person name="Li L."/>
            <person name="Luo R."/>
            <person name="Xu F."/>
            <person name="Yang P."/>
            <person name="Zhang L."/>
            <person name="Wang X."/>
            <person name="Qi H."/>
            <person name="Xiong Z."/>
            <person name="Que H."/>
            <person name="Xie Y."/>
            <person name="Holland P.W."/>
            <person name="Paps J."/>
            <person name="Zhu Y."/>
            <person name="Wu F."/>
            <person name="Chen Y."/>
            <person name="Wang J."/>
            <person name="Peng C."/>
            <person name="Meng J."/>
            <person name="Yang L."/>
            <person name="Liu J."/>
            <person name="Wen B."/>
            <person name="Zhang N."/>
            <person name="Huang Z."/>
            <person name="Zhu Q."/>
            <person name="Feng Y."/>
            <person name="Mount A."/>
            <person name="Hedgecock D."/>
            <person name="Xu Z."/>
            <person name="Liu Y."/>
            <person name="Domazet-Loso T."/>
            <person name="Du Y."/>
            <person name="Sun X."/>
            <person name="Zhang S."/>
            <person name="Liu B."/>
            <person name="Cheng P."/>
            <person name="Jiang X."/>
            <person name="Li J."/>
            <person name="Fan D."/>
            <person name="Wang W."/>
            <person name="Fu W."/>
            <person name="Wang T."/>
            <person name="Wang B."/>
            <person name="Zhang J."/>
            <person name="Peng Z."/>
            <person name="Li Y."/>
            <person name="Li N."/>
            <person name="Wang J."/>
            <person name="Chen M."/>
            <person name="He Y."/>
            <person name="Tan F."/>
            <person name="Song X."/>
            <person name="Zheng Q."/>
            <person name="Huang R."/>
            <person name="Yang H."/>
            <person name="Du X."/>
            <person name="Chen L."/>
            <person name="Yang M."/>
            <person name="Gaffney P.M."/>
            <person name="Wang S."/>
            <person name="Luo L."/>
            <person name="She Z."/>
            <person name="Ming Y."/>
            <person name="Huang W."/>
            <person name="Zhang S."/>
            <person name="Huang B."/>
            <person name="Zhang Y."/>
            <person name="Qu T."/>
            <person name="Ni P."/>
            <person name="Miao G."/>
            <person name="Wang J."/>
            <person name="Wang Q."/>
            <person name="Steinberg C.E."/>
            <person name="Wang H."/>
            <person name="Li N."/>
            <person name="Qian L."/>
            <person name="Zhang G."/>
            <person name="Li Y."/>
            <person name="Yang H."/>
            <person name="Liu X."/>
            <person name="Wang J."/>
            <person name="Yin Y."/>
            <person name="Wang J."/>
        </authorList>
    </citation>
    <scope>NUCLEOTIDE SEQUENCE [LARGE SCALE GENOMIC DNA]</scope>
    <source>
        <strain evidence="2">05x7-T-G4-1.051#20</strain>
    </source>
</reference>
<proteinExistence type="predicted"/>
<sequence>MTSEANEGFLDNQGENGESKEKAGPADKRGHLRICVRRSGSRYVPYPCFRSE</sequence>
<feature type="region of interest" description="Disordered" evidence="1">
    <location>
        <begin position="1"/>
        <end position="31"/>
    </location>
</feature>
<name>K1Q8R9_MAGGI</name>
<dbReference type="EMBL" id="JH821918">
    <property type="protein sequence ID" value="EKC17756.1"/>
    <property type="molecule type" value="Genomic_DNA"/>
</dbReference>
<gene>
    <name evidence="2" type="ORF">CGI_10000245</name>
</gene>
<accession>K1Q8R9</accession>
<dbReference type="InParanoid" id="K1Q8R9"/>
<feature type="compositionally biased region" description="Basic and acidic residues" evidence="1">
    <location>
        <begin position="17"/>
        <end position="29"/>
    </location>
</feature>
<dbReference type="AlphaFoldDB" id="K1Q8R9"/>
<dbReference type="HOGENOM" id="CLU_3089274_0_0_1"/>
<protein>
    <submittedName>
        <fullName evidence="2">Uncharacterized protein</fullName>
    </submittedName>
</protein>
<evidence type="ECO:0000313" key="2">
    <source>
        <dbReference type="EMBL" id="EKC17756.1"/>
    </source>
</evidence>